<evidence type="ECO:0000259" key="2">
    <source>
        <dbReference type="PROSITE" id="PS51898"/>
    </source>
</evidence>
<organism evidence="3 4">
    <name type="scientific">Brevundimonas vesicularis</name>
    <name type="common">Pseudomonas vesicularis</name>
    <dbReference type="NCBI Taxonomy" id="41276"/>
    <lineage>
        <taxon>Bacteria</taxon>
        <taxon>Pseudomonadati</taxon>
        <taxon>Pseudomonadota</taxon>
        <taxon>Alphaproteobacteria</taxon>
        <taxon>Caulobacterales</taxon>
        <taxon>Caulobacteraceae</taxon>
        <taxon>Brevundimonas</taxon>
    </lineage>
</organism>
<reference evidence="4" key="1">
    <citation type="submission" date="2017-06" db="EMBL/GenBank/DDBJ databases">
        <title>FDA dAtabase for Regulatory Grade micrObial Sequences (FDA-ARGOS): Supporting development and validation of Infectious Disease Dx tests.</title>
        <authorList>
            <person name="Minogue T."/>
            <person name="Wolcott M."/>
            <person name="Wasieloski L."/>
            <person name="Aguilar W."/>
            <person name="Moore D."/>
            <person name="Tallon L."/>
            <person name="Sadzewicz L."/>
            <person name="Sengamalay N."/>
            <person name="Ott S."/>
            <person name="Godinez A."/>
            <person name="Nagaraj S."/>
            <person name="Nadendla S."/>
            <person name="Geyer C."/>
            <person name="Sichtig H."/>
        </authorList>
    </citation>
    <scope>NUCLEOTIDE SEQUENCE [LARGE SCALE GENOMIC DNA]</scope>
    <source>
        <strain evidence="4">FDAARGOS_289</strain>
    </source>
</reference>
<name>A0A1Z3UCI2_BREVE</name>
<accession>A0A1Z3UCI2</accession>
<dbReference type="Proteomes" id="UP000197050">
    <property type="component" value="Chromosome"/>
</dbReference>
<dbReference type="GO" id="GO:0006310">
    <property type="term" value="P:DNA recombination"/>
    <property type="evidence" value="ECO:0007669"/>
    <property type="project" value="UniProtKB-KW"/>
</dbReference>
<dbReference type="KEGG" id="bvc:CEP68_16485"/>
<dbReference type="InterPro" id="IPR002104">
    <property type="entry name" value="Integrase_catalytic"/>
</dbReference>
<dbReference type="GO" id="GO:0015074">
    <property type="term" value="P:DNA integration"/>
    <property type="evidence" value="ECO:0007669"/>
    <property type="project" value="InterPro"/>
</dbReference>
<proteinExistence type="predicted"/>
<dbReference type="AlphaFoldDB" id="A0A1Z3UCI2"/>
<gene>
    <name evidence="3" type="ORF">CEP68_16485</name>
</gene>
<dbReference type="Pfam" id="PF00589">
    <property type="entry name" value="Phage_integrase"/>
    <property type="match status" value="1"/>
</dbReference>
<evidence type="ECO:0000313" key="3">
    <source>
        <dbReference type="EMBL" id="ASE40951.1"/>
    </source>
</evidence>
<protein>
    <recommendedName>
        <fullName evidence="2">Tyr recombinase domain-containing protein</fullName>
    </recommendedName>
</protein>
<evidence type="ECO:0000256" key="1">
    <source>
        <dbReference type="ARBA" id="ARBA00023172"/>
    </source>
</evidence>
<dbReference type="InterPro" id="IPR011010">
    <property type="entry name" value="DNA_brk_join_enz"/>
</dbReference>
<sequence length="321" mass="36490">MGGLHQDITLEAAADLWFAAKVAGRKSAKTTAHRVEIMLRHLGPRTKLTDIGPLKVTQAVNSRRVEAIRRGKNRKAIDKLPSAATVNRDIIDTTLRPIIRYARKNLEVEMREIDWSELRLEEPREVVRWFTEEELKARSDQLPHWHQPIQRFIQRYGVRLREAFFPLSAVHDDGKTMDIYTAVRKNGPHVVTLLEEDAAEMRARIGRAVAAELDTVWFREMKDGSLTAIHWRAYQFAASAANRRSGVQARAVHDDRHHAGTTLLRKTGGNLAAVKKLLGHEVISSTMRYAHTSRDDLRDALRHAYGTIEDVTPEKPKKAEG</sequence>
<dbReference type="Gene3D" id="1.10.443.10">
    <property type="entry name" value="Intergrase catalytic core"/>
    <property type="match status" value="1"/>
</dbReference>
<dbReference type="InterPro" id="IPR013762">
    <property type="entry name" value="Integrase-like_cat_sf"/>
</dbReference>
<evidence type="ECO:0000313" key="4">
    <source>
        <dbReference type="Proteomes" id="UP000197050"/>
    </source>
</evidence>
<dbReference type="EMBL" id="CP022048">
    <property type="protein sequence ID" value="ASE40951.1"/>
    <property type="molecule type" value="Genomic_DNA"/>
</dbReference>
<dbReference type="GO" id="GO:0003677">
    <property type="term" value="F:DNA binding"/>
    <property type="evidence" value="ECO:0007669"/>
    <property type="project" value="InterPro"/>
</dbReference>
<feature type="domain" description="Tyr recombinase" evidence="2">
    <location>
        <begin position="125"/>
        <end position="302"/>
    </location>
</feature>
<keyword evidence="1" id="KW-0233">DNA recombination</keyword>
<dbReference type="SUPFAM" id="SSF56349">
    <property type="entry name" value="DNA breaking-rejoining enzymes"/>
    <property type="match status" value="1"/>
</dbReference>
<dbReference type="PROSITE" id="PS51898">
    <property type="entry name" value="TYR_RECOMBINASE"/>
    <property type="match status" value="1"/>
</dbReference>